<proteinExistence type="predicted"/>
<sequence>MNAENVIPASLLIPMLLSGSYVLYLSFFKISINDIINLYTINVFVPMQLFTLSLIGSEIELYLGFYGIKSIIHRHFTSFFGAVSSISFRVLSDALLLSIYVAYKHPLSYARYFSARRWKWYFATLHVIAILCGVCHVIVMNTGGAISWIEPLPSFFVTFTVTAIITALVSTRFVA</sequence>
<reference evidence="4" key="1">
    <citation type="submission" date="2017-02" db="UniProtKB">
        <authorList>
            <consortium name="WormBaseParasite"/>
        </authorList>
    </citation>
    <scope>IDENTIFICATION</scope>
</reference>
<keyword evidence="1" id="KW-0812">Transmembrane</keyword>
<name>A0A0M3JYU6_ANISI</name>
<dbReference type="AlphaFoldDB" id="A0A0M3JYU6"/>
<keyword evidence="1" id="KW-0472">Membrane</keyword>
<feature type="transmembrane region" description="Helical" evidence="1">
    <location>
        <begin position="124"/>
        <end position="149"/>
    </location>
</feature>
<evidence type="ECO:0000256" key="1">
    <source>
        <dbReference type="SAM" id="Phobius"/>
    </source>
</evidence>
<feature type="transmembrane region" description="Helical" evidence="1">
    <location>
        <begin position="36"/>
        <end position="56"/>
    </location>
</feature>
<dbReference type="Proteomes" id="UP000267096">
    <property type="component" value="Unassembled WGS sequence"/>
</dbReference>
<dbReference type="OrthoDB" id="10635887at2759"/>
<keyword evidence="3" id="KW-1185">Reference proteome</keyword>
<feature type="transmembrane region" description="Helical" evidence="1">
    <location>
        <begin position="76"/>
        <end position="103"/>
    </location>
</feature>
<organism evidence="4">
    <name type="scientific">Anisakis simplex</name>
    <name type="common">Herring worm</name>
    <dbReference type="NCBI Taxonomy" id="6269"/>
    <lineage>
        <taxon>Eukaryota</taxon>
        <taxon>Metazoa</taxon>
        <taxon>Ecdysozoa</taxon>
        <taxon>Nematoda</taxon>
        <taxon>Chromadorea</taxon>
        <taxon>Rhabditida</taxon>
        <taxon>Spirurina</taxon>
        <taxon>Ascaridomorpha</taxon>
        <taxon>Ascaridoidea</taxon>
        <taxon>Anisakidae</taxon>
        <taxon>Anisakis</taxon>
        <taxon>Anisakis simplex complex</taxon>
    </lineage>
</organism>
<gene>
    <name evidence="2" type="ORF">ASIM_LOCUS13066</name>
</gene>
<dbReference type="EMBL" id="UYRR01031307">
    <property type="protein sequence ID" value="VDK48854.1"/>
    <property type="molecule type" value="Genomic_DNA"/>
</dbReference>
<keyword evidence="1" id="KW-1133">Transmembrane helix</keyword>
<accession>A0A0M3JYU6</accession>
<reference evidence="2 3" key="2">
    <citation type="submission" date="2018-11" db="EMBL/GenBank/DDBJ databases">
        <authorList>
            <consortium name="Pathogen Informatics"/>
        </authorList>
    </citation>
    <scope>NUCLEOTIDE SEQUENCE [LARGE SCALE GENOMIC DNA]</scope>
</reference>
<evidence type="ECO:0000313" key="4">
    <source>
        <dbReference type="WBParaSite" id="ASIM_0001363801-mRNA-1"/>
    </source>
</evidence>
<evidence type="ECO:0000313" key="2">
    <source>
        <dbReference type="EMBL" id="VDK48854.1"/>
    </source>
</evidence>
<dbReference type="WBParaSite" id="ASIM_0001363801-mRNA-1">
    <property type="protein sequence ID" value="ASIM_0001363801-mRNA-1"/>
    <property type="gene ID" value="ASIM_0001363801"/>
</dbReference>
<protein>
    <submittedName>
        <fullName evidence="4">Serpentine receptor class gamma</fullName>
    </submittedName>
</protein>
<feature type="transmembrane region" description="Helical" evidence="1">
    <location>
        <begin position="6"/>
        <end position="24"/>
    </location>
</feature>
<evidence type="ECO:0000313" key="3">
    <source>
        <dbReference type="Proteomes" id="UP000267096"/>
    </source>
</evidence>
<feature type="transmembrane region" description="Helical" evidence="1">
    <location>
        <begin position="155"/>
        <end position="174"/>
    </location>
</feature>